<keyword evidence="1" id="KW-1133">Transmembrane helix</keyword>
<name>A0A6C0JN15_9ZZZZ</name>
<dbReference type="SUPFAM" id="SSF103481">
    <property type="entry name" value="Multidrug resistance efflux transporter EmrE"/>
    <property type="match status" value="1"/>
</dbReference>
<evidence type="ECO:0000313" key="2">
    <source>
        <dbReference type="EMBL" id="QHU05064.1"/>
    </source>
</evidence>
<sequence>MISHFIGLTMVGSMRPYFRKHVLNTLEPHDFLFINAFFIALLIGIYFVYTYFFENHVVKKTYKNCCKLNNTQIFSLIIISVFTVFSSFLIIDLDKNYNTPFLNYIVIKALSMIALFLVGIFFFSETYSYTQTIGIILTMSGIFILFSEPMKD</sequence>
<feature type="transmembrane region" description="Helical" evidence="1">
    <location>
        <begin position="73"/>
        <end position="93"/>
    </location>
</feature>
<dbReference type="EMBL" id="MN740407">
    <property type="protein sequence ID" value="QHU05064.1"/>
    <property type="molecule type" value="Genomic_DNA"/>
</dbReference>
<accession>A0A6C0JN15</accession>
<proteinExistence type="predicted"/>
<evidence type="ECO:0008006" key="3">
    <source>
        <dbReference type="Google" id="ProtNLM"/>
    </source>
</evidence>
<feature type="transmembrane region" description="Helical" evidence="1">
    <location>
        <begin position="105"/>
        <end position="123"/>
    </location>
</feature>
<keyword evidence="1" id="KW-0472">Membrane</keyword>
<keyword evidence="1" id="KW-0812">Transmembrane</keyword>
<dbReference type="AlphaFoldDB" id="A0A6C0JN15"/>
<protein>
    <recommendedName>
        <fullName evidence="3">EamA domain-containing protein</fullName>
    </recommendedName>
</protein>
<feature type="transmembrane region" description="Helical" evidence="1">
    <location>
        <begin position="129"/>
        <end position="146"/>
    </location>
</feature>
<evidence type="ECO:0000256" key="1">
    <source>
        <dbReference type="SAM" id="Phobius"/>
    </source>
</evidence>
<reference evidence="2" key="1">
    <citation type="journal article" date="2020" name="Nature">
        <title>Giant virus diversity and host interactions through global metagenomics.</title>
        <authorList>
            <person name="Schulz F."/>
            <person name="Roux S."/>
            <person name="Paez-Espino D."/>
            <person name="Jungbluth S."/>
            <person name="Walsh D.A."/>
            <person name="Denef V.J."/>
            <person name="McMahon K.D."/>
            <person name="Konstantinidis K.T."/>
            <person name="Eloe-Fadrosh E.A."/>
            <person name="Kyrpides N.C."/>
            <person name="Woyke T."/>
        </authorList>
    </citation>
    <scope>NUCLEOTIDE SEQUENCE</scope>
    <source>
        <strain evidence="2">GVMAG-M-3300027708-5</strain>
    </source>
</reference>
<feature type="transmembrane region" description="Helical" evidence="1">
    <location>
        <begin position="31"/>
        <end position="53"/>
    </location>
</feature>
<organism evidence="2">
    <name type="scientific">viral metagenome</name>
    <dbReference type="NCBI Taxonomy" id="1070528"/>
    <lineage>
        <taxon>unclassified sequences</taxon>
        <taxon>metagenomes</taxon>
        <taxon>organismal metagenomes</taxon>
    </lineage>
</organism>
<dbReference type="InterPro" id="IPR037185">
    <property type="entry name" value="EmrE-like"/>
</dbReference>